<accession>A0A2N0VHW5</accession>
<dbReference type="InterPro" id="IPR017438">
    <property type="entry name" value="ATP-NAD_kinase_N"/>
</dbReference>
<keyword evidence="10" id="KW-0594">Phospholipid biosynthesis</keyword>
<dbReference type="Proteomes" id="UP000233398">
    <property type="component" value="Unassembled WGS sequence"/>
</dbReference>
<evidence type="ECO:0000256" key="7">
    <source>
        <dbReference type="ARBA" id="ARBA00022840"/>
    </source>
</evidence>
<gene>
    <name evidence="13" type="ORF">CWD77_09555</name>
</gene>
<evidence type="ECO:0000256" key="5">
    <source>
        <dbReference type="ARBA" id="ARBA00022741"/>
    </source>
</evidence>
<dbReference type="InterPro" id="IPR001206">
    <property type="entry name" value="Diacylglycerol_kinase_cat_dom"/>
</dbReference>
<dbReference type="Pfam" id="PF00781">
    <property type="entry name" value="DAGK_cat"/>
    <property type="match status" value="1"/>
</dbReference>
<evidence type="ECO:0000256" key="11">
    <source>
        <dbReference type="ARBA" id="ARBA00023264"/>
    </source>
</evidence>
<feature type="domain" description="DAGKc" evidence="12">
    <location>
        <begin position="3"/>
        <end position="132"/>
    </location>
</feature>
<dbReference type="NCBIfam" id="TIGR00147">
    <property type="entry name" value="YegS/Rv2252/BmrU family lipid kinase"/>
    <property type="match status" value="1"/>
</dbReference>
<comment type="cofactor">
    <cofactor evidence="1">
        <name>Mg(2+)</name>
        <dbReference type="ChEBI" id="CHEBI:18420"/>
    </cofactor>
</comment>
<dbReference type="GO" id="GO:0008654">
    <property type="term" value="P:phospholipid biosynthetic process"/>
    <property type="evidence" value="ECO:0007669"/>
    <property type="project" value="UniProtKB-KW"/>
</dbReference>
<protein>
    <recommendedName>
        <fullName evidence="12">DAGKc domain-containing protein</fullName>
    </recommendedName>
</protein>
<dbReference type="Pfam" id="PF19279">
    <property type="entry name" value="YegS_C"/>
    <property type="match status" value="1"/>
</dbReference>
<keyword evidence="2" id="KW-0444">Lipid biosynthesis</keyword>
<dbReference type="SMART" id="SM00046">
    <property type="entry name" value="DAGKc"/>
    <property type="match status" value="1"/>
</dbReference>
<dbReference type="GO" id="GO:0046872">
    <property type="term" value="F:metal ion binding"/>
    <property type="evidence" value="ECO:0007669"/>
    <property type="project" value="UniProtKB-KW"/>
</dbReference>
<evidence type="ECO:0000256" key="1">
    <source>
        <dbReference type="ARBA" id="ARBA00001946"/>
    </source>
</evidence>
<evidence type="ECO:0000256" key="2">
    <source>
        <dbReference type="ARBA" id="ARBA00022516"/>
    </source>
</evidence>
<dbReference type="InterPro" id="IPR050187">
    <property type="entry name" value="Lipid_Phosphate_FormReg"/>
</dbReference>
<keyword evidence="9" id="KW-0443">Lipid metabolism</keyword>
<keyword evidence="14" id="KW-1185">Reference proteome</keyword>
<organism evidence="13 14">
    <name type="scientific">Rhodohalobacter barkolensis</name>
    <dbReference type="NCBI Taxonomy" id="2053187"/>
    <lineage>
        <taxon>Bacteria</taxon>
        <taxon>Pseudomonadati</taxon>
        <taxon>Balneolota</taxon>
        <taxon>Balneolia</taxon>
        <taxon>Balneolales</taxon>
        <taxon>Balneolaceae</taxon>
        <taxon>Rhodohalobacter</taxon>
    </lineage>
</organism>
<dbReference type="SUPFAM" id="SSF111331">
    <property type="entry name" value="NAD kinase/diacylglycerol kinase-like"/>
    <property type="match status" value="1"/>
</dbReference>
<evidence type="ECO:0000313" key="13">
    <source>
        <dbReference type="EMBL" id="PKD43795.1"/>
    </source>
</evidence>
<dbReference type="Gene3D" id="2.60.200.40">
    <property type="match status" value="1"/>
</dbReference>
<evidence type="ECO:0000256" key="9">
    <source>
        <dbReference type="ARBA" id="ARBA00023098"/>
    </source>
</evidence>
<keyword evidence="3" id="KW-0808">Transferase</keyword>
<dbReference type="EMBL" id="PISP01000002">
    <property type="protein sequence ID" value="PKD43795.1"/>
    <property type="molecule type" value="Genomic_DNA"/>
</dbReference>
<dbReference type="PROSITE" id="PS50146">
    <property type="entry name" value="DAGK"/>
    <property type="match status" value="1"/>
</dbReference>
<evidence type="ECO:0000259" key="12">
    <source>
        <dbReference type="PROSITE" id="PS50146"/>
    </source>
</evidence>
<dbReference type="AlphaFoldDB" id="A0A2N0VHW5"/>
<keyword evidence="5" id="KW-0547">Nucleotide-binding</keyword>
<keyword evidence="7" id="KW-0067">ATP-binding</keyword>
<dbReference type="InterPro" id="IPR005218">
    <property type="entry name" value="Diacylglycerol/lipid_kinase"/>
</dbReference>
<dbReference type="RefSeq" id="WP_101073334.1">
    <property type="nucleotide sequence ID" value="NZ_PISP01000002.1"/>
</dbReference>
<dbReference type="PANTHER" id="PTHR12358:SF106">
    <property type="entry name" value="LIPID KINASE YEGS"/>
    <property type="match status" value="1"/>
</dbReference>
<keyword evidence="6" id="KW-0418">Kinase</keyword>
<reference evidence="13 14" key="1">
    <citation type="submission" date="2017-11" db="EMBL/GenBank/DDBJ databases">
        <title>Rhodohalobacter 15182 sp. nov., isolated from a salt lake.</title>
        <authorList>
            <person name="Han S."/>
        </authorList>
    </citation>
    <scope>NUCLEOTIDE SEQUENCE [LARGE SCALE GENOMIC DNA]</scope>
    <source>
        <strain evidence="13 14">15182</strain>
    </source>
</reference>
<evidence type="ECO:0000256" key="3">
    <source>
        <dbReference type="ARBA" id="ARBA00022679"/>
    </source>
</evidence>
<keyword evidence="8" id="KW-0460">Magnesium</keyword>
<dbReference type="InterPro" id="IPR016064">
    <property type="entry name" value="NAD/diacylglycerol_kinase_sf"/>
</dbReference>
<dbReference type="Gene3D" id="3.40.50.10330">
    <property type="entry name" value="Probable inorganic polyphosphate/atp-NAD kinase, domain 1"/>
    <property type="match status" value="1"/>
</dbReference>
<evidence type="ECO:0000256" key="4">
    <source>
        <dbReference type="ARBA" id="ARBA00022723"/>
    </source>
</evidence>
<evidence type="ECO:0000313" key="14">
    <source>
        <dbReference type="Proteomes" id="UP000233398"/>
    </source>
</evidence>
<proteinExistence type="predicted"/>
<evidence type="ECO:0000256" key="6">
    <source>
        <dbReference type="ARBA" id="ARBA00022777"/>
    </source>
</evidence>
<sequence>MKKSRSSICFLINPAAGRKDPEILTGLIQQEAEARWDSSEVIIIQPSQSVAELAKLKAEKFDIVVACGGDGTVNSVVNGLAETEATMGVLPIGTGNDFAKAIHVKRSLTKSFEILEKGKVEAVDLIHYSGDREGWSANTLGIGLDGLANFYSRSYKWLTGPIVYMLGAIKAAWVFRGCDIRLKTDDKETTEKFLMLTVCNGKWEGGKFYLAPEAILTDGFANFVTIKKIPFLKILFYLPFFRWGPRKWMKELNTELSRHIEIKSSCELSVHADGEHVGSNIKNLMIKIEPGKLRVITGY</sequence>
<dbReference type="InterPro" id="IPR045540">
    <property type="entry name" value="YegS/DAGK_C"/>
</dbReference>
<keyword evidence="4" id="KW-0479">Metal-binding</keyword>
<dbReference type="OrthoDB" id="9786026at2"/>
<evidence type="ECO:0000256" key="10">
    <source>
        <dbReference type="ARBA" id="ARBA00023209"/>
    </source>
</evidence>
<name>A0A2N0VHW5_9BACT</name>
<keyword evidence="11" id="KW-1208">Phospholipid metabolism</keyword>
<dbReference type="PANTHER" id="PTHR12358">
    <property type="entry name" value="SPHINGOSINE KINASE"/>
    <property type="match status" value="1"/>
</dbReference>
<dbReference type="GO" id="GO:0005524">
    <property type="term" value="F:ATP binding"/>
    <property type="evidence" value="ECO:0007669"/>
    <property type="project" value="UniProtKB-KW"/>
</dbReference>
<dbReference type="GO" id="GO:0005886">
    <property type="term" value="C:plasma membrane"/>
    <property type="evidence" value="ECO:0007669"/>
    <property type="project" value="TreeGrafter"/>
</dbReference>
<dbReference type="GO" id="GO:0016301">
    <property type="term" value="F:kinase activity"/>
    <property type="evidence" value="ECO:0007669"/>
    <property type="project" value="UniProtKB-KW"/>
</dbReference>
<evidence type="ECO:0000256" key="8">
    <source>
        <dbReference type="ARBA" id="ARBA00022842"/>
    </source>
</evidence>
<comment type="caution">
    <text evidence="13">The sequence shown here is derived from an EMBL/GenBank/DDBJ whole genome shotgun (WGS) entry which is preliminary data.</text>
</comment>